<gene>
    <name evidence="7" type="ORF">SEPCBS57363_005600</name>
</gene>
<evidence type="ECO:0000256" key="5">
    <source>
        <dbReference type="ARBA" id="ARBA00023180"/>
    </source>
</evidence>
<name>A0ABP0DYF6_9PEZI</name>
<keyword evidence="6" id="KW-0812">Transmembrane</keyword>
<comment type="similarity">
    <text evidence="2">Belongs to the GILT family.</text>
</comment>
<protein>
    <recommendedName>
        <fullName evidence="9">Gamma interferon inducible lysosomal thiol reductase</fullName>
    </recommendedName>
</protein>
<keyword evidence="6" id="KW-1133">Transmembrane helix</keyword>
<dbReference type="PANTHER" id="PTHR13234:SF8">
    <property type="entry name" value="GAMMA-INTERFERON-INDUCIBLE LYSOSOMAL THIOL REDUCTASE"/>
    <property type="match status" value="1"/>
</dbReference>
<evidence type="ECO:0000256" key="2">
    <source>
        <dbReference type="ARBA" id="ARBA00005679"/>
    </source>
</evidence>
<keyword evidence="8" id="KW-1185">Reference proteome</keyword>
<keyword evidence="6" id="KW-0472">Membrane</keyword>
<feature type="transmembrane region" description="Helical" evidence="6">
    <location>
        <begin position="31"/>
        <end position="50"/>
    </location>
</feature>
<evidence type="ECO:0008006" key="9">
    <source>
        <dbReference type="Google" id="ProtNLM"/>
    </source>
</evidence>
<dbReference type="InterPro" id="IPR004911">
    <property type="entry name" value="Interferon-induced_GILT"/>
</dbReference>
<proteinExistence type="inferred from homology"/>
<accession>A0ABP0DYF6</accession>
<evidence type="ECO:0000313" key="7">
    <source>
        <dbReference type="EMBL" id="CAK7273335.1"/>
    </source>
</evidence>
<sequence>MDEKRLLAGLVEPDFGRRNGASVPFRRRLPLRLGFVAALILFGLTFYVFLQPEPFLEVSNWSPATFREEITESKAPISAAAPKKGAARPVHTNNRLVPFEAHIMSKCPDAVVRFWKLASISPHQIIVVLTGVQDCLRELVLPTMQHVVDNVNFTLSYIGRPTGDGGVECMHGPAECMGNILELCAHKLNPDPKIYLGFTMCISQDYQHIPDRELIEGCALEHAVDFEALNECATRDDGQYAMNLLRDSVQHTKAVGVTKSCTVRVDNEVYCIRDDGKWTDCPAGPGVRDLIIKIAKLSRQN</sequence>
<reference evidence="7 8" key="1">
    <citation type="submission" date="2024-01" db="EMBL/GenBank/DDBJ databases">
        <authorList>
            <person name="Allen C."/>
            <person name="Tagirdzhanova G."/>
        </authorList>
    </citation>
    <scope>NUCLEOTIDE SEQUENCE [LARGE SCALE GENOMIC DNA]</scope>
    <source>
        <strain evidence="7 8">CBS 573.63</strain>
    </source>
</reference>
<dbReference type="Proteomes" id="UP001642501">
    <property type="component" value="Unassembled WGS sequence"/>
</dbReference>
<evidence type="ECO:0000313" key="8">
    <source>
        <dbReference type="Proteomes" id="UP001642501"/>
    </source>
</evidence>
<keyword evidence="5" id="KW-0325">Glycoprotein</keyword>
<comment type="caution">
    <text evidence="7">The sequence shown here is derived from an EMBL/GenBank/DDBJ whole genome shotgun (WGS) entry which is preliminary data.</text>
</comment>
<dbReference type="PANTHER" id="PTHR13234">
    <property type="entry name" value="GAMMA-INTERFERON INDUCIBLE LYSOSOMAL THIOL REDUCTASE GILT"/>
    <property type="match status" value="1"/>
</dbReference>
<dbReference type="Pfam" id="PF03227">
    <property type="entry name" value="GILT"/>
    <property type="match status" value="1"/>
</dbReference>
<keyword evidence="3" id="KW-0964">Secreted</keyword>
<evidence type="ECO:0000256" key="4">
    <source>
        <dbReference type="ARBA" id="ARBA00022729"/>
    </source>
</evidence>
<dbReference type="EMBL" id="CAWUOM010000130">
    <property type="protein sequence ID" value="CAK7273335.1"/>
    <property type="molecule type" value="Genomic_DNA"/>
</dbReference>
<evidence type="ECO:0000256" key="3">
    <source>
        <dbReference type="ARBA" id="ARBA00022525"/>
    </source>
</evidence>
<organism evidence="7 8">
    <name type="scientific">Sporothrix epigloea</name>
    <dbReference type="NCBI Taxonomy" id="1892477"/>
    <lineage>
        <taxon>Eukaryota</taxon>
        <taxon>Fungi</taxon>
        <taxon>Dikarya</taxon>
        <taxon>Ascomycota</taxon>
        <taxon>Pezizomycotina</taxon>
        <taxon>Sordariomycetes</taxon>
        <taxon>Sordariomycetidae</taxon>
        <taxon>Ophiostomatales</taxon>
        <taxon>Ophiostomataceae</taxon>
        <taxon>Sporothrix</taxon>
    </lineage>
</organism>
<evidence type="ECO:0000256" key="1">
    <source>
        <dbReference type="ARBA" id="ARBA00004613"/>
    </source>
</evidence>
<comment type="subcellular location">
    <subcellularLocation>
        <location evidence="1">Secreted</location>
    </subcellularLocation>
</comment>
<evidence type="ECO:0000256" key="6">
    <source>
        <dbReference type="SAM" id="Phobius"/>
    </source>
</evidence>
<keyword evidence="4" id="KW-0732">Signal</keyword>